<dbReference type="PANTHER" id="PTHR45718">
    <property type="entry name" value="TRANSCRIPTIONAL ACTIVATOR CUBITUS INTERRUPTUS"/>
    <property type="match status" value="1"/>
</dbReference>
<keyword evidence="5" id="KW-0862">Zinc</keyword>
<dbReference type="SMART" id="SM00355">
    <property type="entry name" value="ZnF_C2H2"/>
    <property type="match status" value="3"/>
</dbReference>
<evidence type="ECO:0000256" key="7">
    <source>
        <dbReference type="PROSITE-ProRule" id="PRU00042"/>
    </source>
</evidence>
<feature type="compositionally biased region" description="Basic and acidic residues" evidence="8">
    <location>
        <begin position="1"/>
        <end position="12"/>
    </location>
</feature>
<sequence>MEPTLDVHERPSKRLRLNNRAPSPSSPSAAHAQPPPLDDLGDISEDTDGSVPASPHHHPGMSQDDDFGQDQVTVCKWEGCEAGDLENMDNLVEHLHDDHIGTRQKKYSCEWSDCTRKGIPHASGYALRAHMRSHTREKPFYCTLPECDRSFTRSDALAKHMRTVHETEALRPSDPVPKHHSSNPLNKFQRIKLVLSNEAKRPSESKGSTPASPSSLHPSTALQPSHTADADHTNNNITYIQDLASPGAPTMVQFPPDVSFTPAELALPADALFHSLRRTLQFATEEGEALRLEADALEKQRKAEWDAKEVLVENYMEFQIAKTKRDRIEQGLTEEFEGLDAADSDAGPSRKLAVEAREGKLPWWREDQWSKRLVEAADGGQEHLGRPEHSAVKTEGSVA</sequence>
<feature type="compositionally biased region" description="Basic and acidic residues" evidence="8">
    <location>
        <begin position="377"/>
        <end position="392"/>
    </location>
</feature>
<evidence type="ECO:0000259" key="9">
    <source>
        <dbReference type="PROSITE" id="PS50157"/>
    </source>
</evidence>
<evidence type="ECO:0000256" key="8">
    <source>
        <dbReference type="SAM" id="MobiDB-lite"/>
    </source>
</evidence>
<dbReference type="SUPFAM" id="SSF57667">
    <property type="entry name" value="beta-beta-alpha zinc fingers"/>
    <property type="match status" value="1"/>
</dbReference>
<comment type="caution">
    <text evidence="10">The sequence shown here is derived from an EMBL/GenBank/DDBJ whole genome shotgun (WGS) entry which is preliminary data.</text>
</comment>
<dbReference type="PROSITE" id="PS00028">
    <property type="entry name" value="ZINC_FINGER_C2H2_1"/>
    <property type="match status" value="1"/>
</dbReference>
<evidence type="ECO:0000256" key="2">
    <source>
        <dbReference type="ARBA" id="ARBA00022723"/>
    </source>
</evidence>
<feature type="compositionally biased region" description="Polar residues" evidence="8">
    <location>
        <begin position="205"/>
        <end position="226"/>
    </location>
</feature>
<dbReference type="InterPro" id="IPR056436">
    <property type="entry name" value="Znf-C2H2_ZIC1-5/GLI1-3-like"/>
</dbReference>
<dbReference type="InterPro" id="IPR043359">
    <property type="entry name" value="GLI-like"/>
</dbReference>
<accession>A0ABR3QP04</accession>
<proteinExistence type="predicted"/>
<feature type="domain" description="C2H2-type" evidence="9">
    <location>
        <begin position="140"/>
        <end position="170"/>
    </location>
</feature>
<gene>
    <name evidence="10" type="ORF">SLS59_009229</name>
</gene>
<keyword evidence="6" id="KW-0539">Nucleus</keyword>
<evidence type="ECO:0000256" key="5">
    <source>
        <dbReference type="ARBA" id="ARBA00022833"/>
    </source>
</evidence>
<dbReference type="Gene3D" id="3.30.160.60">
    <property type="entry name" value="Classic Zinc Finger"/>
    <property type="match status" value="3"/>
</dbReference>
<dbReference type="InterPro" id="IPR036236">
    <property type="entry name" value="Znf_C2H2_sf"/>
</dbReference>
<dbReference type="PROSITE" id="PS50157">
    <property type="entry name" value="ZINC_FINGER_C2H2_2"/>
    <property type="match status" value="1"/>
</dbReference>
<dbReference type="Pfam" id="PF23561">
    <property type="entry name" value="zf-C2H2_15"/>
    <property type="match status" value="1"/>
</dbReference>
<dbReference type="Proteomes" id="UP001521222">
    <property type="component" value="Unassembled WGS sequence"/>
</dbReference>
<dbReference type="InterPro" id="IPR013087">
    <property type="entry name" value="Znf_C2H2_type"/>
</dbReference>
<feature type="compositionally biased region" description="Low complexity" evidence="8">
    <location>
        <begin position="21"/>
        <end position="32"/>
    </location>
</feature>
<evidence type="ECO:0000256" key="4">
    <source>
        <dbReference type="ARBA" id="ARBA00022771"/>
    </source>
</evidence>
<feature type="region of interest" description="Disordered" evidence="8">
    <location>
        <begin position="377"/>
        <end position="399"/>
    </location>
</feature>
<feature type="region of interest" description="Disordered" evidence="8">
    <location>
        <begin position="198"/>
        <end position="232"/>
    </location>
</feature>
<feature type="region of interest" description="Disordered" evidence="8">
    <location>
        <begin position="1"/>
        <end position="67"/>
    </location>
</feature>
<name>A0ABR3QP04_9PLEO</name>
<keyword evidence="2" id="KW-0479">Metal-binding</keyword>
<keyword evidence="3" id="KW-0677">Repeat</keyword>
<protein>
    <recommendedName>
        <fullName evidence="9">C2H2-type domain-containing protein</fullName>
    </recommendedName>
</protein>
<dbReference type="Pfam" id="PF00096">
    <property type="entry name" value="zf-C2H2"/>
    <property type="match status" value="1"/>
</dbReference>
<dbReference type="PANTHER" id="PTHR45718:SF4">
    <property type="entry name" value="TRANSCRIPTIONAL ACTIVATOR CUBITUS INTERRUPTUS"/>
    <property type="match status" value="1"/>
</dbReference>
<reference evidence="10 11" key="1">
    <citation type="submission" date="2024-02" db="EMBL/GenBank/DDBJ databases">
        <title>De novo assembly and annotation of 12 fungi associated with fruit tree decline syndrome in Ontario, Canada.</title>
        <authorList>
            <person name="Sulman M."/>
            <person name="Ellouze W."/>
            <person name="Ilyukhin E."/>
        </authorList>
    </citation>
    <scope>NUCLEOTIDE SEQUENCE [LARGE SCALE GENOMIC DNA]</scope>
    <source>
        <strain evidence="10 11">M97-236</strain>
    </source>
</reference>
<evidence type="ECO:0000313" key="10">
    <source>
        <dbReference type="EMBL" id="KAL1593532.1"/>
    </source>
</evidence>
<evidence type="ECO:0000256" key="3">
    <source>
        <dbReference type="ARBA" id="ARBA00022737"/>
    </source>
</evidence>
<dbReference type="EMBL" id="JAKIXB020000040">
    <property type="protein sequence ID" value="KAL1593532.1"/>
    <property type="molecule type" value="Genomic_DNA"/>
</dbReference>
<organism evidence="10 11">
    <name type="scientific">Nothophoma quercina</name>
    <dbReference type="NCBI Taxonomy" id="749835"/>
    <lineage>
        <taxon>Eukaryota</taxon>
        <taxon>Fungi</taxon>
        <taxon>Dikarya</taxon>
        <taxon>Ascomycota</taxon>
        <taxon>Pezizomycotina</taxon>
        <taxon>Dothideomycetes</taxon>
        <taxon>Pleosporomycetidae</taxon>
        <taxon>Pleosporales</taxon>
        <taxon>Pleosporineae</taxon>
        <taxon>Didymellaceae</taxon>
        <taxon>Nothophoma</taxon>
    </lineage>
</organism>
<feature type="compositionally biased region" description="Acidic residues" evidence="8">
    <location>
        <begin position="39"/>
        <end position="48"/>
    </location>
</feature>
<evidence type="ECO:0000256" key="1">
    <source>
        <dbReference type="ARBA" id="ARBA00004123"/>
    </source>
</evidence>
<keyword evidence="4 7" id="KW-0863">Zinc-finger</keyword>
<evidence type="ECO:0000313" key="11">
    <source>
        <dbReference type="Proteomes" id="UP001521222"/>
    </source>
</evidence>
<evidence type="ECO:0000256" key="6">
    <source>
        <dbReference type="ARBA" id="ARBA00023242"/>
    </source>
</evidence>
<feature type="region of interest" description="Disordered" evidence="8">
    <location>
        <begin position="166"/>
        <end position="186"/>
    </location>
</feature>
<keyword evidence="11" id="KW-1185">Reference proteome</keyword>
<comment type="subcellular location">
    <subcellularLocation>
        <location evidence="1">Nucleus</location>
    </subcellularLocation>
</comment>